<evidence type="ECO:0000313" key="4">
    <source>
        <dbReference type="Proteomes" id="UP001485043"/>
    </source>
</evidence>
<feature type="domain" description="PPM-type phosphatase" evidence="2">
    <location>
        <begin position="108"/>
        <end position="386"/>
    </location>
</feature>
<dbReference type="InterPro" id="IPR015655">
    <property type="entry name" value="PP2C"/>
</dbReference>
<dbReference type="Proteomes" id="UP001485043">
    <property type="component" value="Unassembled WGS sequence"/>
</dbReference>
<evidence type="ECO:0000259" key="2">
    <source>
        <dbReference type="PROSITE" id="PS51746"/>
    </source>
</evidence>
<feature type="compositionally biased region" description="Polar residues" evidence="1">
    <location>
        <begin position="280"/>
        <end position="295"/>
    </location>
</feature>
<keyword evidence="4" id="KW-1185">Reference proteome</keyword>
<organism evidence="3 4">
    <name type="scientific">Apatococcus fuscideae</name>
    <dbReference type="NCBI Taxonomy" id="2026836"/>
    <lineage>
        <taxon>Eukaryota</taxon>
        <taxon>Viridiplantae</taxon>
        <taxon>Chlorophyta</taxon>
        <taxon>core chlorophytes</taxon>
        <taxon>Trebouxiophyceae</taxon>
        <taxon>Chlorellales</taxon>
        <taxon>Chlorellaceae</taxon>
        <taxon>Apatococcus</taxon>
    </lineage>
</organism>
<dbReference type="PROSITE" id="PS51746">
    <property type="entry name" value="PPM_2"/>
    <property type="match status" value="1"/>
</dbReference>
<gene>
    <name evidence="3" type="ORF">WJX84_004881</name>
</gene>
<dbReference type="InterPro" id="IPR001932">
    <property type="entry name" value="PPM-type_phosphatase-like_dom"/>
</dbReference>
<protein>
    <recommendedName>
        <fullName evidence="2">PPM-type phosphatase domain-containing protein</fullName>
    </recommendedName>
</protein>
<evidence type="ECO:0000313" key="3">
    <source>
        <dbReference type="EMBL" id="KAK9836234.1"/>
    </source>
</evidence>
<feature type="region of interest" description="Disordered" evidence="1">
    <location>
        <begin position="226"/>
        <end position="263"/>
    </location>
</feature>
<sequence>MGCAFSSSAKTGDKLQDRDNLIWIAPDSKPVKTAGDECLAKPAVLTNSIREKLYINGRPLVLPPNSPLSAEEFSASLVTSYGTQSAKMEGAAYQLSYAFVTKQTTIPLATARSTKGLWARPAFANDQEQLCFGVVEGQGQDGTECARYAKDKIPKNLLQAIASGLAQPQGALNTAFEKTSGQLNNDVSDDELSGAKVIAAFVQGRNVHLAQLGDCSAVIAQKDGRSWRARAVRRSEQKATPGDSNRSQRGAAPKSATLSNGEKLVAAPALGASKRRLDAVQQSATPFANSQTQSLGAKGDDGDDDIISQPNLKMHRLCPDSPTLVLGNQGALAYLSDDEIIDVVCNGDDTQDLQHAALKLVTAAFASWVDKQGSCKSDITVLILQGSDFVEDMPGIFSDLPQGLDDL</sequence>
<dbReference type="SMART" id="SM00332">
    <property type="entry name" value="PP2Cc"/>
    <property type="match status" value="1"/>
</dbReference>
<accession>A0AAW1RQW5</accession>
<dbReference type="EMBL" id="JALJOV010002019">
    <property type="protein sequence ID" value="KAK9836234.1"/>
    <property type="molecule type" value="Genomic_DNA"/>
</dbReference>
<feature type="region of interest" description="Disordered" evidence="1">
    <location>
        <begin position="278"/>
        <end position="302"/>
    </location>
</feature>
<dbReference type="Gene3D" id="3.60.40.10">
    <property type="entry name" value="PPM-type phosphatase domain"/>
    <property type="match status" value="1"/>
</dbReference>
<dbReference type="AlphaFoldDB" id="A0AAW1RQW5"/>
<comment type="caution">
    <text evidence="3">The sequence shown here is derived from an EMBL/GenBank/DDBJ whole genome shotgun (WGS) entry which is preliminary data.</text>
</comment>
<proteinExistence type="predicted"/>
<dbReference type="GO" id="GO:0004722">
    <property type="term" value="F:protein serine/threonine phosphatase activity"/>
    <property type="evidence" value="ECO:0007669"/>
    <property type="project" value="InterPro"/>
</dbReference>
<dbReference type="InterPro" id="IPR036457">
    <property type="entry name" value="PPM-type-like_dom_sf"/>
</dbReference>
<dbReference type="Pfam" id="PF00481">
    <property type="entry name" value="PP2C"/>
    <property type="match status" value="1"/>
</dbReference>
<dbReference type="PANTHER" id="PTHR47992">
    <property type="entry name" value="PROTEIN PHOSPHATASE"/>
    <property type="match status" value="1"/>
</dbReference>
<dbReference type="SUPFAM" id="SSF81606">
    <property type="entry name" value="PP2C-like"/>
    <property type="match status" value="1"/>
</dbReference>
<evidence type="ECO:0000256" key="1">
    <source>
        <dbReference type="SAM" id="MobiDB-lite"/>
    </source>
</evidence>
<reference evidence="3 4" key="1">
    <citation type="journal article" date="2024" name="Nat. Commun.">
        <title>Phylogenomics reveals the evolutionary origins of lichenization in chlorophyte algae.</title>
        <authorList>
            <person name="Puginier C."/>
            <person name="Libourel C."/>
            <person name="Otte J."/>
            <person name="Skaloud P."/>
            <person name="Haon M."/>
            <person name="Grisel S."/>
            <person name="Petersen M."/>
            <person name="Berrin J.G."/>
            <person name="Delaux P.M."/>
            <person name="Dal Grande F."/>
            <person name="Keller J."/>
        </authorList>
    </citation>
    <scope>NUCLEOTIDE SEQUENCE [LARGE SCALE GENOMIC DNA]</scope>
    <source>
        <strain evidence="3 4">SAG 2523</strain>
    </source>
</reference>
<name>A0AAW1RQW5_9CHLO</name>